<feature type="region of interest" description="Disordered" evidence="1">
    <location>
        <begin position="45"/>
        <end position="64"/>
    </location>
</feature>
<dbReference type="AlphaFoldDB" id="A0A5C4VVR8"/>
<keyword evidence="4" id="KW-1185">Reference proteome</keyword>
<reference evidence="3 4" key="1">
    <citation type="submission" date="2019-10" db="EMBL/GenBank/DDBJ databases">
        <title>Nonomuraea sp. nov., isolated from Phyllanthus amarus.</title>
        <authorList>
            <person name="Klykleung N."/>
            <person name="Tanasupawat S."/>
        </authorList>
    </citation>
    <scope>NUCLEOTIDE SEQUENCE [LARGE SCALE GENOMIC DNA]</scope>
    <source>
        <strain evidence="3 4">PA1-10</strain>
    </source>
</reference>
<organism evidence="3 4">
    <name type="scientific">Nonomuraea phyllanthi</name>
    <dbReference type="NCBI Taxonomy" id="2219224"/>
    <lineage>
        <taxon>Bacteria</taxon>
        <taxon>Bacillati</taxon>
        <taxon>Actinomycetota</taxon>
        <taxon>Actinomycetes</taxon>
        <taxon>Streptosporangiales</taxon>
        <taxon>Streptosporangiaceae</taxon>
        <taxon>Nonomuraea</taxon>
    </lineage>
</organism>
<gene>
    <name evidence="3" type="ORF">FH608_035260</name>
</gene>
<dbReference type="RefSeq" id="WP_139634718.1">
    <property type="nucleotide sequence ID" value="NZ_VDLX02000016.1"/>
</dbReference>
<evidence type="ECO:0000256" key="2">
    <source>
        <dbReference type="SAM" id="Phobius"/>
    </source>
</evidence>
<proteinExistence type="predicted"/>
<keyword evidence="2" id="KW-0472">Membrane</keyword>
<sequence>MDSDDAFISSSSSDEALFLATCVMVLLILLPTLIWLAVTLLRGREQSSGEDLRIRDERTSRFGR</sequence>
<feature type="transmembrane region" description="Helical" evidence="2">
    <location>
        <begin position="16"/>
        <end position="38"/>
    </location>
</feature>
<accession>A0A5C4VVR8</accession>
<keyword evidence="2" id="KW-1133">Transmembrane helix</keyword>
<name>A0A5C4VVR8_9ACTN</name>
<evidence type="ECO:0000256" key="1">
    <source>
        <dbReference type="SAM" id="MobiDB-lite"/>
    </source>
</evidence>
<dbReference type="EMBL" id="VDLX02000016">
    <property type="protein sequence ID" value="KAB8190239.1"/>
    <property type="molecule type" value="Genomic_DNA"/>
</dbReference>
<evidence type="ECO:0000313" key="4">
    <source>
        <dbReference type="Proteomes" id="UP000312512"/>
    </source>
</evidence>
<protein>
    <submittedName>
        <fullName evidence="3">Uncharacterized protein</fullName>
    </submittedName>
</protein>
<dbReference type="Proteomes" id="UP000312512">
    <property type="component" value="Unassembled WGS sequence"/>
</dbReference>
<evidence type="ECO:0000313" key="3">
    <source>
        <dbReference type="EMBL" id="KAB8190239.1"/>
    </source>
</evidence>
<comment type="caution">
    <text evidence="3">The sequence shown here is derived from an EMBL/GenBank/DDBJ whole genome shotgun (WGS) entry which is preliminary data.</text>
</comment>
<keyword evidence="2" id="KW-0812">Transmembrane</keyword>